<dbReference type="GO" id="GO:0051301">
    <property type="term" value="P:cell division"/>
    <property type="evidence" value="ECO:0007669"/>
    <property type="project" value="TreeGrafter"/>
</dbReference>
<proteinExistence type="predicted"/>
<dbReference type="EC" id="3.4.-.-" evidence="1"/>
<dbReference type="Pfam" id="PF13176">
    <property type="entry name" value="TPR_7"/>
    <property type="match status" value="1"/>
</dbReference>
<dbReference type="PANTHER" id="PTHR12558:SF13">
    <property type="entry name" value="CELL DIVISION CYCLE PROTEIN 27 HOMOLOG"/>
    <property type="match status" value="1"/>
</dbReference>
<dbReference type="GO" id="GO:0006508">
    <property type="term" value="P:proteolysis"/>
    <property type="evidence" value="ECO:0007669"/>
    <property type="project" value="UniProtKB-KW"/>
</dbReference>
<comment type="caution">
    <text evidence="1">The sequence shown here is derived from an EMBL/GenBank/DDBJ whole genome shotgun (WGS) entry which is preliminary data.</text>
</comment>
<sequence length="476" mass="55041">MDEDLDDISSLVEKYEQMSMFGRKIYFDADEFAVLADHYNNLGDNELAEEIIEEGLKMHPASPELMILKAKTLVYSELYDEALSYLNNIPGEGDIELPLLRIESLLHLEKTDEANEVINETMNRELSIDDLYVFITEVGYVMNDVEHFDRAISYLEESLKIDESNPDVLIDLAYANEMKGDFARAIEYNNRLLDLDPYSFEGWVNIGKLYSMNEQYEKAIDSFDFALTINENDVSALKMKALSLYLNDNAPEAIRIFEECIRISPDDESLYDSLLEGYEAMEQYDQMMRVIDIKEKRFGPKGIATRRASVELLKDNMASARELYNNIPADEKESLDYYMLEGELMFIDGDLRGAEAAYIKAALLSEDNEEIIDRLANVSVAQEKYEQAAEYLEQLLKIDSDYPTAKSRLAFIRFEIGNKEPFDEIMKQFSDDELRALLNVISGYEDADFSNYNRQKMLVRLNEARENRVLFKNIKY</sequence>
<dbReference type="Pfam" id="PF00515">
    <property type="entry name" value="TPR_1"/>
    <property type="match status" value="1"/>
</dbReference>
<reference evidence="1" key="1">
    <citation type="submission" date="2019-08" db="EMBL/GenBank/DDBJ databases">
        <authorList>
            <person name="Kucharzyk K."/>
            <person name="Murdoch R.W."/>
            <person name="Higgins S."/>
            <person name="Loffler F."/>
        </authorList>
    </citation>
    <scope>NUCLEOTIDE SEQUENCE</scope>
</reference>
<evidence type="ECO:0000313" key="1">
    <source>
        <dbReference type="EMBL" id="MPM34662.1"/>
    </source>
</evidence>
<dbReference type="InterPro" id="IPR011990">
    <property type="entry name" value="TPR-like_helical_dom_sf"/>
</dbReference>
<dbReference type="PANTHER" id="PTHR12558">
    <property type="entry name" value="CELL DIVISION CYCLE 16,23,27"/>
    <property type="match status" value="1"/>
</dbReference>
<organism evidence="1">
    <name type="scientific">bioreactor metagenome</name>
    <dbReference type="NCBI Taxonomy" id="1076179"/>
    <lineage>
        <taxon>unclassified sequences</taxon>
        <taxon>metagenomes</taxon>
        <taxon>ecological metagenomes</taxon>
    </lineage>
</organism>
<dbReference type="EMBL" id="VSSQ01007041">
    <property type="protein sequence ID" value="MPM34662.1"/>
    <property type="molecule type" value="Genomic_DNA"/>
</dbReference>
<keyword evidence="1" id="KW-0645">Protease</keyword>
<accession>A0A644Z1R0</accession>
<dbReference type="AlphaFoldDB" id="A0A644Z1R0"/>
<dbReference type="InterPro" id="IPR019734">
    <property type="entry name" value="TPR_rpt"/>
</dbReference>
<gene>
    <name evidence="1" type="primary">bepA_47</name>
    <name evidence="1" type="ORF">SDC9_81249</name>
</gene>
<dbReference type="SMART" id="SM00028">
    <property type="entry name" value="TPR"/>
    <property type="match status" value="7"/>
</dbReference>
<keyword evidence="1" id="KW-0378">Hydrolase</keyword>
<dbReference type="Pfam" id="PF13432">
    <property type="entry name" value="TPR_16"/>
    <property type="match status" value="1"/>
</dbReference>
<name>A0A644Z1R0_9ZZZZ</name>
<dbReference type="GO" id="GO:0008233">
    <property type="term" value="F:peptidase activity"/>
    <property type="evidence" value="ECO:0007669"/>
    <property type="project" value="UniProtKB-KW"/>
</dbReference>
<dbReference type="SUPFAM" id="SSF48452">
    <property type="entry name" value="TPR-like"/>
    <property type="match status" value="2"/>
</dbReference>
<dbReference type="Gene3D" id="1.25.40.10">
    <property type="entry name" value="Tetratricopeptide repeat domain"/>
    <property type="match status" value="3"/>
</dbReference>
<protein>
    <submittedName>
        <fullName evidence="1">Beta-barrel assembly-enhancing protease</fullName>
        <ecNumber evidence="1">3.4.-.-</ecNumber>
    </submittedName>
</protein>
<dbReference type="PROSITE" id="PS50005">
    <property type="entry name" value="TPR"/>
    <property type="match status" value="4"/>
</dbReference>